<dbReference type="GeneID" id="33335067"/>
<reference evidence="3 4" key="1">
    <citation type="submission" date="2015-08" db="EMBL/GenBank/DDBJ databases">
        <title>Thermococcus thioreducens DSM 14981 genome sequencing.</title>
        <authorList>
            <person name="Hong S.-J."/>
            <person name="Kim M.-C."/>
            <person name="Shin J.-H."/>
        </authorList>
    </citation>
    <scope>NUCLEOTIDE SEQUENCE [LARGE SCALE GENOMIC DNA]</scope>
    <source>
        <strain evidence="3 4">DSM 14981</strain>
    </source>
</reference>
<gene>
    <name evidence="2" type="ORF">A3L14_11530</name>
    <name evidence="3" type="ORF">AMR53_10165</name>
</gene>
<name>A0A0Q2XKM8_9EURY</name>
<feature type="transmembrane region" description="Helical" evidence="1">
    <location>
        <begin position="48"/>
        <end position="71"/>
    </location>
</feature>
<evidence type="ECO:0000313" key="5">
    <source>
        <dbReference type="Proteomes" id="UP000250136"/>
    </source>
</evidence>
<dbReference type="EMBL" id="LIXN01000019">
    <property type="protein sequence ID" value="KQH81660.1"/>
    <property type="molecule type" value="Genomic_DNA"/>
</dbReference>
<keyword evidence="1" id="KW-0812">Transmembrane</keyword>
<keyword evidence="1" id="KW-1133">Transmembrane helix</keyword>
<dbReference type="KEGG" id="ttd:A3L14_11530"/>
<dbReference type="PATRIC" id="fig|277988.4.peg.2134"/>
<keyword evidence="1" id="KW-0472">Membrane</keyword>
<dbReference type="EMBL" id="CP015105">
    <property type="protein sequence ID" value="ASJ13471.1"/>
    <property type="molecule type" value="Genomic_DNA"/>
</dbReference>
<dbReference type="Proteomes" id="UP000250136">
    <property type="component" value="Chromosome"/>
</dbReference>
<dbReference type="AlphaFoldDB" id="A0A0Q2XKM8"/>
<protein>
    <submittedName>
        <fullName evidence="3">Uncharacterized protein</fullName>
    </submittedName>
</protein>
<keyword evidence="5" id="KW-1185">Reference proteome</keyword>
<sequence length="144" mass="16247">MDQLADLFLLYLFLNSVFILGLFIGNITGLPKNRENSVNPVLSAVTTVALFLMVGLINLDLGLIVFLVYVFTSERYEDRVFTRLLTPLRSVMYILCLQVLSSIEAYLVTKDVSLVIIIGVFHLVYIALALHSFRVSTLEEWATN</sequence>
<proteinExistence type="predicted"/>
<feature type="transmembrane region" description="Helical" evidence="1">
    <location>
        <begin position="7"/>
        <end position="28"/>
    </location>
</feature>
<reference evidence="2 5" key="2">
    <citation type="submission" date="2016-04" db="EMBL/GenBank/DDBJ databases">
        <title>Complete genome sequence of Thermococcus thioreducens type strain OGL-20P.</title>
        <authorList>
            <person name="Oger P.M."/>
        </authorList>
    </citation>
    <scope>NUCLEOTIDE SEQUENCE [LARGE SCALE GENOMIC DNA]</scope>
    <source>
        <strain evidence="2 5">OGL-20P</strain>
    </source>
</reference>
<evidence type="ECO:0000313" key="3">
    <source>
        <dbReference type="EMBL" id="KQH81660.1"/>
    </source>
</evidence>
<evidence type="ECO:0000313" key="4">
    <source>
        <dbReference type="Proteomes" id="UP000051862"/>
    </source>
</evidence>
<accession>A0A0Q2XKM8</accession>
<dbReference type="Proteomes" id="UP000051862">
    <property type="component" value="Unassembled WGS sequence"/>
</dbReference>
<evidence type="ECO:0000313" key="2">
    <source>
        <dbReference type="EMBL" id="ASJ13471.1"/>
    </source>
</evidence>
<feature type="transmembrane region" description="Helical" evidence="1">
    <location>
        <begin position="91"/>
        <end position="108"/>
    </location>
</feature>
<organism evidence="3 4">
    <name type="scientific">Thermococcus thioreducens</name>
    <dbReference type="NCBI Taxonomy" id="277988"/>
    <lineage>
        <taxon>Archaea</taxon>
        <taxon>Methanobacteriati</taxon>
        <taxon>Methanobacteriota</taxon>
        <taxon>Thermococci</taxon>
        <taxon>Thermococcales</taxon>
        <taxon>Thermococcaceae</taxon>
        <taxon>Thermococcus</taxon>
    </lineage>
</organism>
<dbReference type="RefSeq" id="WP_055430148.1">
    <property type="nucleotide sequence ID" value="NZ_CP015105.1"/>
</dbReference>
<evidence type="ECO:0000256" key="1">
    <source>
        <dbReference type="SAM" id="Phobius"/>
    </source>
</evidence>
<feature type="transmembrane region" description="Helical" evidence="1">
    <location>
        <begin position="114"/>
        <end position="133"/>
    </location>
</feature>